<accession>A0A9N9G8A9</accession>
<protein>
    <submittedName>
        <fullName evidence="1">12584_t:CDS:1</fullName>
    </submittedName>
</protein>
<organism evidence="1 2">
    <name type="scientific">Cetraspora pellucida</name>
    <dbReference type="NCBI Taxonomy" id="1433469"/>
    <lineage>
        <taxon>Eukaryota</taxon>
        <taxon>Fungi</taxon>
        <taxon>Fungi incertae sedis</taxon>
        <taxon>Mucoromycota</taxon>
        <taxon>Glomeromycotina</taxon>
        <taxon>Glomeromycetes</taxon>
        <taxon>Diversisporales</taxon>
        <taxon>Gigasporaceae</taxon>
        <taxon>Cetraspora</taxon>
    </lineage>
</organism>
<sequence>MRNSLNFSLLRGSYTWKIFGIGGAFDGALGGALDGALGGAFGNALGGMPASSIFSSNAFSSAVSD</sequence>
<feature type="non-terminal residue" evidence="1">
    <location>
        <position position="65"/>
    </location>
</feature>
<evidence type="ECO:0000313" key="1">
    <source>
        <dbReference type="EMBL" id="CAG8584090.1"/>
    </source>
</evidence>
<gene>
    <name evidence="1" type="ORF">CPELLU_LOCUS6229</name>
</gene>
<reference evidence="1" key="1">
    <citation type="submission" date="2021-06" db="EMBL/GenBank/DDBJ databases">
        <authorList>
            <person name="Kallberg Y."/>
            <person name="Tangrot J."/>
            <person name="Rosling A."/>
        </authorList>
    </citation>
    <scope>NUCLEOTIDE SEQUENCE</scope>
    <source>
        <strain evidence="1">FL966</strain>
    </source>
</reference>
<dbReference type="Proteomes" id="UP000789759">
    <property type="component" value="Unassembled WGS sequence"/>
</dbReference>
<keyword evidence="2" id="KW-1185">Reference proteome</keyword>
<dbReference type="AlphaFoldDB" id="A0A9N9G8A9"/>
<proteinExistence type="predicted"/>
<dbReference type="EMBL" id="CAJVQA010003811">
    <property type="protein sequence ID" value="CAG8584090.1"/>
    <property type="molecule type" value="Genomic_DNA"/>
</dbReference>
<name>A0A9N9G8A9_9GLOM</name>
<comment type="caution">
    <text evidence="1">The sequence shown here is derived from an EMBL/GenBank/DDBJ whole genome shotgun (WGS) entry which is preliminary data.</text>
</comment>
<evidence type="ECO:0000313" key="2">
    <source>
        <dbReference type="Proteomes" id="UP000789759"/>
    </source>
</evidence>